<organism evidence="1 2">
    <name type="scientific">Flavobacterium cerinum</name>
    <dbReference type="NCBI Taxonomy" id="2502784"/>
    <lineage>
        <taxon>Bacteria</taxon>
        <taxon>Pseudomonadati</taxon>
        <taxon>Bacteroidota</taxon>
        <taxon>Flavobacteriia</taxon>
        <taxon>Flavobacteriales</taxon>
        <taxon>Flavobacteriaceae</taxon>
        <taxon>Flavobacterium</taxon>
    </lineage>
</organism>
<comment type="caution">
    <text evidence="1">The sequence shown here is derived from an EMBL/GenBank/DDBJ whole genome shotgun (WGS) entry which is preliminary data.</text>
</comment>
<dbReference type="Proteomes" id="UP000287527">
    <property type="component" value="Unassembled WGS sequence"/>
</dbReference>
<gene>
    <name evidence="1" type="ORF">EPI11_16235</name>
</gene>
<evidence type="ECO:0000313" key="1">
    <source>
        <dbReference type="EMBL" id="RWW92173.1"/>
    </source>
</evidence>
<dbReference type="RefSeq" id="WP_128391037.1">
    <property type="nucleotide sequence ID" value="NZ_SBII01000013.1"/>
</dbReference>
<reference evidence="1 2" key="1">
    <citation type="submission" date="2019-01" db="EMBL/GenBank/DDBJ databases">
        <title>Flavobacterium sp. nov.,isolated from freshwater.</title>
        <authorList>
            <person name="Zhang R."/>
            <person name="Du Z.-J."/>
        </authorList>
    </citation>
    <scope>NUCLEOTIDE SEQUENCE [LARGE SCALE GENOMIC DNA]</scope>
    <source>
        <strain evidence="1 2">1E403</strain>
    </source>
</reference>
<dbReference type="AlphaFoldDB" id="A0A3S3Q382"/>
<name>A0A3S3Q382_9FLAO</name>
<keyword evidence="2" id="KW-1185">Reference proteome</keyword>
<dbReference type="InterPro" id="IPR032578">
    <property type="entry name" value="DUF4919"/>
</dbReference>
<sequence>MKYSLSLLFLFLTIGSYSQTEEFSKPDYKLIEKNVEDKKSPYYFDALLKKYNKADSTMTLEEKRHLYYGYSFQKQYSPYATSDAFDNLTEILQNQNTDKKTLEKLLKISAKVLKDYPFSIRIKEYRMFAFKELGKIKEAKAEELQASIIIDAILSTGDGTTPEKSFYVITTTNEYEILDILGFRFGGEQELIENKYDYLSVVENSYNLEGLYFDITRLFESFKTN</sequence>
<accession>A0A3S3Q382</accession>
<dbReference type="Pfam" id="PF16266">
    <property type="entry name" value="DUF4919"/>
    <property type="match status" value="1"/>
</dbReference>
<dbReference type="EMBL" id="SBII01000013">
    <property type="protein sequence ID" value="RWW92173.1"/>
    <property type="molecule type" value="Genomic_DNA"/>
</dbReference>
<evidence type="ECO:0000313" key="2">
    <source>
        <dbReference type="Proteomes" id="UP000287527"/>
    </source>
</evidence>
<proteinExistence type="predicted"/>
<protein>
    <submittedName>
        <fullName evidence="1">DUF4919 domain-containing protein</fullName>
    </submittedName>
</protein>
<dbReference type="OrthoDB" id="686440at2"/>